<dbReference type="InterPro" id="IPR051262">
    <property type="entry name" value="SMP-30/CGR1_Lactonase"/>
</dbReference>
<reference evidence="2 3" key="1">
    <citation type="submission" date="2020-04" db="EMBL/GenBank/DDBJ databases">
        <title>Draft genome of Leeia sp. IMCC25680.</title>
        <authorList>
            <person name="Song J."/>
            <person name="Cho J.-C."/>
        </authorList>
    </citation>
    <scope>NUCLEOTIDE SEQUENCE [LARGE SCALE GENOMIC DNA]</scope>
    <source>
        <strain evidence="2 3">IMCC25680</strain>
    </source>
</reference>
<dbReference type="PANTHER" id="PTHR47572">
    <property type="entry name" value="LIPOPROTEIN-RELATED"/>
    <property type="match status" value="1"/>
</dbReference>
<comment type="caution">
    <text evidence="2">The sequence shown here is derived from an EMBL/GenBank/DDBJ whole genome shotgun (WGS) entry which is preliminary data.</text>
</comment>
<sequence length="334" mass="35372">MTSSRLSLLLAAVLTAATVSAAPAVTPPPQTDLARQWGLPDDFYPESITADSRGNVYVSSFRQGAVARLLPGQQQAQVFIPSGSNGLVSAQGLVVDEARNTLWVCSGDFGYSTAAPAASALKRFDLQTGAPMASYPLPGGGYCNDMALDSKGTLYITDSIQPRILRWRSHSAGLEVWAQGGVLAAGRSGLTLNGIALDGDDTLYLSKVDAENYLVQIPVNADGTAGQPSQVQFPRTLQRVDGLRRLTHGQLVFFENDVGGPQSAISLARITGETATVQTLADARTAPTPSSGTIVGKRVYYLNSKFSQLLAYPPQQLHQLPVGVPFSIQVLDLP</sequence>
<feature type="signal peptide" evidence="1">
    <location>
        <begin position="1"/>
        <end position="21"/>
    </location>
</feature>
<proteinExistence type="predicted"/>
<dbReference type="RefSeq" id="WP_168875908.1">
    <property type="nucleotide sequence ID" value="NZ_JABAIM010000001.1"/>
</dbReference>
<gene>
    <name evidence="2" type="ORF">HF682_03845</name>
</gene>
<dbReference type="EMBL" id="JABAIM010000001">
    <property type="protein sequence ID" value="NLR74285.1"/>
    <property type="molecule type" value="Genomic_DNA"/>
</dbReference>
<organism evidence="2 3">
    <name type="scientific">Leeia aquatica</name>
    <dbReference type="NCBI Taxonomy" id="2725557"/>
    <lineage>
        <taxon>Bacteria</taxon>
        <taxon>Pseudomonadati</taxon>
        <taxon>Pseudomonadota</taxon>
        <taxon>Betaproteobacteria</taxon>
        <taxon>Neisseriales</taxon>
        <taxon>Leeiaceae</taxon>
        <taxon>Leeia</taxon>
    </lineage>
</organism>
<keyword evidence="1" id="KW-0732">Signal</keyword>
<protein>
    <recommendedName>
        <fullName evidence="4">Gluconolactonase</fullName>
    </recommendedName>
</protein>
<dbReference type="SUPFAM" id="SSF101898">
    <property type="entry name" value="NHL repeat"/>
    <property type="match status" value="1"/>
</dbReference>
<dbReference type="PANTHER" id="PTHR47572:SF4">
    <property type="entry name" value="LACTONASE DRP35"/>
    <property type="match status" value="1"/>
</dbReference>
<accession>A0A847S650</accession>
<evidence type="ECO:0000256" key="1">
    <source>
        <dbReference type="SAM" id="SignalP"/>
    </source>
</evidence>
<keyword evidence="3" id="KW-1185">Reference proteome</keyword>
<evidence type="ECO:0000313" key="3">
    <source>
        <dbReference type="Proteomes" id="UP000587991"/>
    </source>
</evidence>
<dbReference type="Proteomes" id="UP000587991">
    <property type="component" value="Unassembled WGS sequence"/>
</dbReference>
<dbReference type="AlphaFoldDB" id="A0A847S650"/>
<feature type="chain" id="PRO_5033029640" description="Gluconolactonase" evidence="1">
    <location>
        <begin position="22"/>
        <end position="334"/>
    </location>
</feature>
<dbReference type="InterPro" id="IPR011042">
    <property type="entry name" value="6-blade_b-propeller_TolB-like"/>
</dbReference>
<evidence type="ECO:0000313" key="2">
    <source>
        <dbReference type="EMBL" id="NLR74285.1"/>
    </source>
</evidence>
<evidence type="ECO:0008006" key="4">
    <source>
        <dbReference type="Google" id="ProtNLM"/>
    </source>
</evidence>
<dbReference type="Gene3D" id="2.120.10.30">
    <property type="entry name" value="TolB, C-terminal domain"/>
    <property type="match status" value="1"/>
</dbReference>
<name>A0A847S650_9NEIS</name>